<dbReference type="InterPro" id="IPR050905">
    <property type="entry name" value="Plant_NBS-LRR"/>
</dbReference>
<evidence type="ECO:0000259" key="1">
    <source>
        <dbReference type="Pfam" id="PF23247"/>
    </source>
</evidence>
<dbReference type="OMA" id="GIHAANY"/>
<dbReference type="Pfam" id="PF23247">
    <property type="entry name" value="LRR_RPS2"/>
    <property type="match status" value="1"/>
</dbReference>
<dbReference type="InterPro" id="IPR032675">
    <property type="entry name" value="LRR_dom_sf"/>
</dbReference>
<sequence>MPKPEEINIQVKNIDVAAGEIIGILEDTSKGNVTFVRGWYGLGASAALKAVAQRLKSSKSKFDRVVHVDCSVWKSMRALQKAIAEELELPPSMMAIFDQQDEEDDFSGIDHGCREVIPDISTEIFRRLAGSSFVVIFHNGSNRYIDLYKCGVPVQSLFLSIKVLWTWNGRFQSKYIDIWDWEKMELQTDVVVNYSHDDCIRDEALMEEAKEIVGYMGIPEPDMKHMIVEKCFQYAYALGSGSCFNWFSWRNWEKHVFNYFVCDGIIQGQGDNSAWGVDDALQRNMSMDWLRFRTDDDVLRHLQCRLHDRLLLVQHKKGLLPDNIGMDLSEATSSTLPDGIFQHSHSSKLRVLHLSWCGFSFESPPFLCCNQLRFLQLNECRNIPSDKHPSHNEDMSCFQKLWVLHLCCTNWYRLLSEEMMNFMADLRELTVEEVEDWSISDLRGRFPSLVKVHVEEQGYYLPTKDHNLPDLSSASFLKTVILINCVHVEQVVPGMLPPSLESFTFISRISFGDCSQLKSILLQGDLQKLEKLDLSGTAVKTLDLRGLEINNIKFLILLGCEKLYAILWPPENKRTKVLEVLHIDTTRSTSPSQANWEEKPSDPIAAVGSSSILVATTTELGISRHASFDFKWYISPRDTRILRSLEPVKNIEHSPVYMEMGSAPTSGAIVGDSEAAQGIRSLCKPDKYLYASDAFFQSDLQAGTDNEGAISWIWDCPAIPTPTAQDLYVHLQDNQGMKRGLLQQQQGNIEGINISPDSLSCQVFNNARMLHVHDSSSITCITCPQGSYWRSLEWCRVERCPELRTVFRTAQQSEGDSFCHQLSTFWASQLLKARYIWYWSAMHVFSSVRIVLLHLDYCPRLIHVLPLSESVDTLPCLDTLEIVCCGDLREIFALDPKQKEQKVIQFPKLRRIHLYELPSLRRICGSKMSAPNLETVKIRGCWSLRFLPAVSGNNEKMPSVDCEKEWWDNLEWDGVEENHHSSLYGHSHSSYYKAQLPRGTVLR</sequence>
<accession>A0A9R0YD57</accession>
<dbReference type="Gene3D" id="3.80.10.10">
    <property type="entry name" value="Ribonuclease Inhibitor"/>
    <property type="match status" value="2"/>
</dbReference>
<feature type="domain" description="Disease resistance protein At4g27190-like leucine-rich repeats" evidence="1">
    <location>
        <begin position="853"/>
        <end position="947"/>
    </location>
</feature>
<dbReference type="InterPro" id="IPR057135">
    <property type="entry name" value="At4g27190-like_LRR"/>
</dbReference>
<protein>
    <recommendedName>
        <fullName evidence="1">Disease resistance protein At4g27190-like leucine-rich repeats domain-containing protein</fullName>
    </recommendedName>
</protein>
<reference evidence="2 3" key="1">
    <citation type="submission" date="2017-09" db="EMBL/GenBank/DDBJ databases">
        <authorList>
            <consortium name="International Durum Wheat Genome Sequencing Consortium (IDWGSC)"/>
            <person name="Milanesi L."/>
        </authorList>
    </citation>
    <scope>NUCLEOTIDE SEQUENCE [LARGE SCALE GENOMIC DNA]</scope>
    <source>
        <strain evidence="3">cv. Svevo</strain>
    </source>
</reference>
<dbReference type="SUPFAM" id="SSF52058">
    <property type="entry name" value="L domain-like"/>
    <property type="match status" value="1"/>
</dbReference>
<keyword evidence="3" id="KW-1185">Reference proteome</keyword>
<dbReference type="PANTHER" id="PTHR33463:SF219">
    <property type="entry name" value="NB-ARC DOMAIN-CONTAINING PROTEIN"/>
    <property type="match status" value="1"/>
</dbReference>
<organism evidence="2 3">
    <name type="scientific">Triticum turgidum subsp. durum</name>
    <name type="common">Durum wheat</name>
    <name type="synonym">Triticum durum</name>
    <dbReference type="NCBI Taxonomy" id="4567"/>
    <lineage>
        <taxon>Eukaryota</taxon>
        <taxon>Viridiplantae</taxon>
        <taxon>Streptophyta</taxon>
        <taxon>Embryophyta</taxon>
        <taxon>Tracheophyta</taxon>
        <taxon>Spermatophyta</taxon>
        <taxon>Magnoliopsida</taxon>
        <taxon>Liliopsida</taxon>
        <taxon>Poales</taxon>
        <taxon>Poaceae</taxon>
        <taxon>BOP clade</taxon>
        <taxon>Pooideae</taxon>
        <taxon>Triticodae</taxon>
        <taxon>Triticeae</taxon>
        <taxon>Triticinae</taxon>
        <taxon>Triticum</taxon>
    </lineage>
</organism>
<evidence type="ECO:0000313" key="3">
    <source>
        <dbReference type="Proteomes" id="UP000324705"/>
    </source>
</evidence>
<name>A0A9R0YD57_TRITD</name>
<dbReference type="Gramene" id="TRITD6Bv1G010030.2">
    <property type="protein sequence ID" value="TRITD6Bv1G010030.2"/>
    <property type="gene ID" value="TRITD6Bv1G010030"/>
</dbReference>
<evidence type="ECO:0000313" key="2">
    <source>
        <dbReference type="EMBL" id="VAI53214.1"/>
    </source>
</evidence>
<dbReference type="AlphaFoldDB" id="A0A9R0YD57"/>
<dbReference type="Proteomes" id="UP000324705">
    <property type="component" value="Chromosome 6B"/>
</dbReference>
<gene>
    <name evidence="2" type="ORF">TRITD_6Bv1G010030</name>
</gene>
<dbReference type="EMBL" id="LT934122">
    <property type="protein sequence ID" value="VAI53214.1"/>
    <property type="molecule type" value="Genomic_DNA"/>
</dbReference>
<dbReference type="PANTHER" id="PTHR33463">
    <property type="entry name" value="NB-ARC DOMAIN-CONTAINING PROTEIN-RELATED"/>
    <property type="match status" value="1"/>
</dbReference>
<dbReference type="SUPFAM" id="SSF52047">
    <property type="entry name" value="RNI-like"/>
    <property type="match status" value="1"/>
</dbReference>
<proteinExistence type="predicted"/>